<keyword evidence="5" id="KW-0547">Nucleotide-binding</keyword>
<evidence type="ECO:0000256" key="10">
    <source>
        <dbReference type="ARBA" id="ARBA00024721"/>
    </source>
</evidence>
<gene>
    <name evidence="12" type="ORF">IAA89_00370</name>
</gene>
<dbReference type="GO" id="GO:0016887">
    <property type="term" value="F:ATP hydrolysis activity"/>
    <property type="evidence" value="ECO:0007669"/>
    <property type="project" value="InterPro"/>
</dbReference>
<evidence type="ECO:0000256" key="6">
    <source>
        <dbReference type="ARBA" id="ARBA00022840"/>
    </source>
</evidence>
<dbReference type="PANTHER" id="PTHR24220:SF666">
    <property type="entry name" value="HEMIN IMPORT ATP-BINDING PROTEIN HRTA-RELATED"/>
    <property type="match status" value="1"/>
</dbReference>
<keyword evidence="4" id="KW-1003">Cell membrane</keyword>
<evidence type="ECO:0000313" key="13">
    <source>
        <dbReference type="Proteomes" id="UP000823614"/>
    </source>
</evidence>
<evidence type="ECO:0000256" key="4">
    <source>
        <dbReference type="ARBA" id="ARBA00022475"/>
    </source>
</evidence>
<dbReference type="Pfam" id="PF00005">
    <property type="entry name" value="ABC_tran"/>
    <property type="match status" value="1"/>
</dbReference>
<evidence type="ECO:0000256" key="9">
    <source>
        <dbReference type="ARBA" id="ARBA00024432"/>
    </source>
</evidence>
<evidence type="ECO:0000256" key="5">
    <source>
        <dbReference type="ARBA" id="ARBA00022741"/>
    </source>
</evidence>
<evidence type="ECO:0000259" key="11">
    <source>
        <dbReference type="PROSITE" id="PS50893"/>
    </source>
</evidence>
<comment type="subunit">
    <text evidence="2">The complex is composed of two ATP-binding proteins (HrtA), two transmembrane proteins (HrtB) and a solute-binding protein.</text>
</comment>
<evidence type="ECO:0000256" key="1">
    <source>
        <dbReference type="ARBA" id="ARBA00004202"/>
    </source>
</evidence>
<keyword evidence="6 12" id="KW-0067">ATP-binding</keyword>
<dbReference type="SUPFAM" id="SSF52540">
    <property type="entry name" value="P-loop containing nucleoside triphosphate hydrolases"/>
    <property type="match status" value="1"/>
</dbReference>
<dbReference type="CDD" id="cd03255">
    <property type="entry name" value="ABC_MJ0796_LolCDE_FtsE"/>
    <property type="match status" value="1"/>
</dbReference>
<name>A0A9D9H7E6_9LACO</name>
<evidence type="ECO:0000313" key="12">
    <source>
        <dbReference type="EMBL" id="MBO8440896.1"/>
    </source>
</evidence>
<dbReference type="PANTHER" id="PTHR24220">
    <property type="entry name" value="IMPORT ATP-BINDING PROTEIN"/>
    <property type="match status" value="1"/>
</dbReference>
<reference evidence="12" key="2">
    <citation type="journal article" date="2021" name="PeerJ">
        <title>Extensive microbial diversity within the chicken gut microbiome revealed by metagenomics and culture.</title>
        <authorList>
            <person name="Gilroy R."/>
            <person name="Ravi A."/>
            <person name="Getino M."/>
            <person name="Pursley I."/>
            <person name="Horton D.L."/>
            <person name="Alikhan N.F."/>
            <person name="Baker D."/>
            <person name="Gharbi K."/>
            <person name="Hall N."/>
            <person name="Watson M."/>
            <person name="Adriaenssens E.M."/>
            <person name="Foster-Nyarko E."/>
            <person name="Jarju S."/>
            <person name="Secka A."/>
            <person name="Antonio M."/>
            <person name="Oren A."/>
            <person name="Chaudhuri R.R."/>
            <person name="La Ragione R."/>
            <person name="Hildebrand F."/>
            <person name="Pallen M.J."/>
        </authorList>
    </citation>
    <scope>NUCLEOTIDE SEQUENCE</scope>
    <source>
        <strain evidence="12">C6-149</strain>
    </source>
</reference>
<comment type="subcellular location">
    <subcellularLocation>
        <location evidence="1">Cell membrane</location>
        <topology evidence="1">Peripheral membrane protein</topology>
    </subcellularLocation>
</comment>
<dbReference type="GO" id="GO:0005524">
    <property type="term" value="F:ATP binding"/>
    <property type="evidence" value="ECO:0007669"/>
    <property type="project" value="UniProtKB-KW"/>
</dbReference>
<dbReference type="InterPro" id="IPR015854">
    <property type="entry name" value="ABC_transpr_LolD-like"/>
</dbReference>
<feature type="domain" description="ABC transporter" evidence="11">
    <location>
        <begin position="4"/>
        <end position="222"/>
    </location>
</feature>
<organism evidence="12 13">
    <name type="scientific">Candidatus Gallilactobacillus intestinavium</name>
    <dbReference type="NCBI Taxonomy" id="2840838"/>
    <lineage>
        <taxon>Bacteria</taxon>
        <taxon>Bacillati</taxon>
        <taxon>Bacillota</taxon>
        <taxon>Bacilli</taxon>
        <taxon>Lactobacillales</taxon>
        <taxon>Lactobacillaceae</taxon>
        <taxon>Lactobacillaceae incertae sedis</taxon>
        <taxon>Candidatus Gallilactobacillus</taxon>
    </lineage>
</organism>
<evidence type="ECO:0000256" key="2">
    <source>
        <dbReference type="ARBA" id="ARBA00011131"/>
    </source>
</evidence>
<dbReference type="InterPro" id="IPR027417">
    <property type="entry name" value="P-loop_NTPase"/>
</dbReference>
<dbReference type="Proteomes" id="UP000823614">
    <property type="component" value="Unassembled WGS sequence"/>
</dbReference>
<evidence type="ECO:0000256" key="8">
    <source>
        <dbReference type="ARBA" id="ARBA00024359"/>
    </source>
</evidence>
<sequence length="222" mass="24761">MSILELHNVNKNFGTGLSKVTALKDVNFSADQGNVVLILGPSGSGKSTFLTIAGTLQTPSSGTIKIDNKNINNLSNKQKEKLRLNKLGFILQTYNLVPYLTVKEQFQLVDRIKKDNLNDEQLNNLLAFLGINKLINKYPEELSGGQNQRVAIARALYPNPGIIFADEPTAALDSDRVKEIGKLFYKIAHQNNKLVVIVTHDLRLKQYADQIYNIIDGRINKN</sequence>
<dbReference type="SMART" id="SM00382">
    <property type="entry name" value="AAA"/>
    <property type="match status" value="1"/>
</dbReference>
<dbReference type="AlphaFoldDB" id="A0A9D9H7E6"/>
<accession>A0A9D9H7E6</accession>
<dbReference type="InterPro" id="IPR003593">
    <property type="entry name" value="AAA+_ATPase"/>
</dbReference>
<keyword evidence="7" id="KW-0472">Membrane</keyword>
<dbReference type="Gene3D" id="3.40.50.300">
    <property type="entry name" value="P-loop containing nucleotide triphosphate hydrolases"/>
    <property type="match status" value="1"/>
</dbReference>
<proteinExistence type="inferred from homology"/>
<evidence type="ECO:0000256" key="3">
    <source>
        <dbReference type="ARBA" id="ARBA00022448"/>
    </source>
</evidence>
<dbReference type="InterPro" id="IPR003439">
    <property type="entry name" value="ABC_transporter-like_ATP-bd"/>
</dbReference>
<dbReference type="GO" id="GO:0005886">
    <property type="term" value="C:plasma membrane"/>
    <property type="evidence" value="ECO:0007669"/>
    <property type="project" value="UniProtKB-SubCell"/>
</dbReference>
<comment type="caution">
    <text evidence="12">The sequence shown here is derived from an EMBL/GenBank/DDBJ whole genome shotgun (WGS) entry which is preliminary data.</text>
</comment>
<protein>
    <recommendedName>
        <fullName evidence="9">Putative hemin import ATP-binding protein HrtA</fullName>
    </recommendedName>
</protein>
<keyword evidence="3" id="KW-0813">Transport</keyword>
<comment type="function">
    <text evidence="10">Part of the ABC transporter complex hrt involved in hemin import. Responsible for energy coupling to the transport system.</text>
</comment>
<dbReference type="InterPro" id="IPR017911">
    <property type="entry name" value="MacB-like_ATP-bd"/>
</dbReference>
<dbReference type="PROSITE" id="PS50893">
    <property type="entry name" value="ABC_TRANSPORTER_2"/>
    <property type="match status" value="1"/>
</dbReference>
<dbReference type="GO" id="GO:0022857">
    <property type="term" value="F:transmembrane transporter activity"/>
    <property type="evidence" value="ECO:0007669"/>
    <property type="project" value="TreeGrafter"/>
</dbReference>
<reference evidence="12" key="1">
    <citation type="submission" date="2020-10" db="EMBL/GenBank/DDBJ databases">
        <authorList>
            <person name="Gilroy R."/>
        </authorList>
    </citation>
    <scope>NUCLEOTIDE SEQUENCE</scope>
    <source>
        <strain evidence="12">C6-149</strain>
    </source>
</reference>
<comment type="similarity">
    <text evidence="8">Belongs to the ABC transporter superfamily. HrtA family.</text>
</comment>
<dbReference type="EMBL" id="JADIMP010000007">
    <property type="protein sequence ID" value="MBO8440896.1"/>
    <property type="molecule type" value="Genomic_DNA"/>
</dbReference>
<evidence type="ECO:0000256" key="7">
    <source>
        <dbReference type="ARBA" id="ARBA00023136"/>
    </source>
</evidence>